<dbReference type="SUPFAM" id="SSF143100">
    <property type="entry name" value="TTHA1013/TTHA0281-like"/>
    <property type="match status" value="1"/>
</dbReference>
<dbReference type="GeneID" id="83058734"/>
<dbReference type="RefSeq" id="WP_066747059.1">
    <property type="nucleotide sequence ID" value="NZ_CP016757.1"/>
</dbReference>
<accession>A0A1B2I7F4</accession>
<dbReference type="AlphaFoldDB" id="A0A1B2I7F4"/>
<evidence type="ECO:0000313" key="2">
    <source>
        <dbReference type="Proteomes" id="UP000093044"/>
    </source>
</evidence>
<dbReference type="Gene3D" id="3.30.160.250">
    <property type="match status" value="1"/>
</dbReference>
<name>A0A1B2I7F4_9BACT</name>
<evidence type="ECO:0000313" key="1">
    <source>
        <dbReference type="EMBL" id="ANZ45899.1"/>
    </source>
</evidence>
<sequence length="93" mass="10367">MERYGYPIVVYEERAAEGPLWIGNFPGLNGCWVEGSSKEDVLARAPYVIHEFAAACRELGWPLPGPPVLSELEETGLGEAFFIEEYLPEHGEL</sequence>
<dbReference type="Proteomes" id="UP000093044">
    <property type="component" value="Chromosome"/>
</dbReference>
<evidence type="ECO:0008006" key="3">
    <source>
        <dbReference type="Google" id="ProtNLM"/>
    </source>
</evidence>
<dbReference type="InterPro" id="IPR035069">
    <property type="entry name" value="TTHA1013/TTHA0281-like"/>
</dbReference>
<gene>
    <name evidence="1" type="ORF">BED41_12855</name>
</gene>
<dbReference type="STRING" id="1197717.BED41_12855"/>
<organism evidence="1 2">
    <name type="scientific">Cloacibacillus porcorum</name>
    <dbReference type="NCBI Taxonomy" id="1197717"/>
    <lineage>
        <taxon>Bacteria</taxon>
        <taxon>Thermotogati</taxon>
        <taxon>Synergistota</taxon>
        <taxon>Synergistia</taxon>
        <taxon>Synergistales</taxon>
        <taxon>Synergistaceae</taxon>
        <taxon>Cloacibacillus</taxon>
    </lineage>
</organism>
<keyword evidence="2" id="KW-1185">Reference proteome</keyword>
<reference evidence="1" key="1">
    <citation type="submission" date="2016-08" db="EMBL/GenBank/DDBJ databases">
        <title>Complete genome of Cloacibacillus porcorum.</title>
        <authorList>
            <person name="Looft T."/>
            <person name="Bayles D.O."/>
            <person name="Alt D.P."/>
        </authorList>
    </citation>
    <scope>NUCLEOTIDE SEQUENCE [LARGE SCALE GENOMIC DNA]</scope>
    <source>
        <strain evidence="1">CL-84</strain>
    </source>
</reference>
<dbReference type="KEGG" id="cpor:BED41_12855"/>
<protein>
    <recommendedName>
        <fullName evidence="3">HicB-like antitoxin of toxin-antitoxin system domain-containing protein</fullName>
    </recommendedName>
</protein>
<dbReference type="EMBL" id="CP016757">
    <property type="protein sequence ID" value="ANZ45899.1"/>
    <property type="molecule type" value="Genomic_DNA"/>
</dbReference>
<dbReference type="OrthoDB" id="6070at2"/>
<proteinExistence type="predicted"/>